<comment type="caution">
    <text evidence="6">The sequence shown here is derived from an EMBL/GenBank/DDBJ whole genome shotgun (WGS) entry which is preliminary data.</text>
</comment>
<dbReference type="OrthoDB" id="9784962at2"/>
<keyword evidence="1" id="KW-0805">Transcription regulation</keyword>
<dbReference type="GO" id="GO:0003700">
    <property type="term" value="F:DNA-binding transcription factor activity"/>
    <property type="evidence" value="ECO:0007669"/>
    <property type="project" value="TreeGrafter"/>
</dbReference>
<evidence type="ECO:0000256" key="2">
    <source>
        <dbReference type="ARBA" id="ARBA00023125"/>
    </source>
</evidence>
<gene>
    <name evidence="6" type="ORF">EDC14_103517</name>
</gene>
<protein>
    <submittedName>
        <fullName evidence="6">LacI family transcriptional regulator</fullName>
    </submittedName>
</protein>
<dbReference type="SUPFAM" id="SSF53822">
    <property type="entry name" value="Periplasmic binding protein-like I"/>
    <property type="match status" value="1"/>
</dbReference>
<dbReference type="Gene3D" id="1.10.260.40">
    <property type="entry name" value="lambda repressor-like DNA-binding domains"/>
    <property type="match status" value="1"/>
</dbReference>
<reference evidence="6 7" key="1">
    <citation type="submission" date="2019-03" db="EMBL/GenBank/DDBJ databases">
        <title>Genomic Encyclopedia of Type Strains, Phase IV (KMG-IV): sequencing the most valuable type-strain genomes for metagenomic binning, comparative biology and taxonomic classification.</title>
        <authorList>
            <person name="Goeker M."/>
        </authorList>
    </citation>
    <scope>NUCLEOTIDE SEQUENCE [LARGE SCALE GENOMIC DNA]</scope>
    <source>
        <strain evidence="6 7">LX-B</strain>
    </source>
</reference>
<name>A0A4R1R5V1_HYDET</name>
<evidence type="ECO:0000259" key="5">
    <source>
        <dbReference type="PROSITE" id="PS50943"/>
    </source>
</evidence>
<dbReference type="CDD" id="cd01392">
    <property type="entry name" value="HTH_LacI"/>
    <property type="match status" value="1"/>
</dbReference>
<evidence type="ECO:0000259" key="4">
    <source>
        <dbReference type="PROSITE" id="PS50932"/>
    </source>
</evidence>
<dbReference type="Proteomes" id="UP000295008">
    <property type="component" value="Unassembled WGS sequence"/>
</dbReference>
<dbReference type="PRINTS" id="PR00036">
    <property type="entry name" value="HTHLACI"/>
</dbReference>
<sequence>MSTIYDVGRRAGVSRSTVSRVLNGKNDVDPKTAAAVWQAVRELNYHPNASARALVRQKTDMIGVMLAHVSDPFYEKIIKGIESVAAARNMGVVFYNSDDDLQNHKLLIASVLESNKVDGVIVVGSYLGDKKTILEIINRGFPIAMIERYFTDSKVPCIVTDNRQGAVLAVEHLIRLGHRRIGCITGNLLYQTAIERLEGYKATLGNHQFAIEEELIAIGGFHYEKGYEGMKQLLSLNQRPTAVFACNDMMAFGAILAINEFGLSVPRDIAVVGYDDITFAAMFYPQLTTVRQPLFEMGSLAAQSLIDRIELGEDADIIKKILPVELVVRKSCGAVVDNADKDWNETRTVVHL</sequence>
<evidence type="ECO:0000313" key="7">
    <source>
        <dbReference type="Proteomes" id="UP000295008"/>
    </source>
</evidence>
<organism evidence="6 7">
    <name type="scientific">Hydrogenispora ethanolica</name>
    <dbReference type="NCBI Taxonomy" id="1082276"/>
    <lineage>
        <taxon>Bacteria</taxon>
        <taxon>Bacillati</taxon>
        <taxon>Bacillota</taxon>
        <taxon>Hydrogenispora</taxon>
    </lineage>
</organism>
<dbReference type="CDD" id="cd06267">
    <property type="entry name" value="PBP1_LacI_sugar_binding-like"/>
    <property type="match status" value="1"/>
</dbReference>
<dbReference type="InterPro" id="IPR010982">
    <property type="entry name" value="Lambda_DNA-bd_dom_sf"/>
</dbReference>
<dbReference type="EMBL" id="SLUN01000035">
    <property type="protein sequence ID" value="TCL60858.1"/>
    <property type="molecule type" value="Genomic_DNA"/>
</dbReference>
<evidence type="ECO:0000256" key="3">
    <source>
        <dbReference type="ARBA" id="ARBA00023163"/>
    </source>
</evidence>
<dbReference type="InterPro" id="IPR000843">
    <property type="entry name" value="HTH_LacI"/>
</dbReference>
<dbReference type="Pfam" id="PF00356">
    <property type="entry name" value="LacI"/>
    <property type="match status" value="1"/>
</dbReference>
<dbReference type="SUPFAM" id="SSF47413">
    <property type="entry name" value="lambda repressor-like DNA-binding domains"/>
    <property type="match status" value="1"/>
</dbReference>
<keyword evidence="3" id="KW-0804">Transcription</keyword>
<dbReference type="PROSITE" id="PS50932">
    <property type="entry name" value="HTH_LACI_2"/>
    <property type="match status" value="1"/>
</dbReference>
<dbReference type="InterPro" id="IPR028082">
    <property type="entry name" value="Peripla_BP_I"/>
</dbReference>
<dbReference type="InterPro" id="IPR001387">
    <property type="entry name" value="Cro/C1-type_HTH"/>
</dbReference>
<keyword evidence="2" id="KW-0238">DNA-binding</keyword>
<feature type="domain" description="HTH cro/C1-type" evidence="5">
    <location>
        <begin position="3"/>
        <end position="36"/>
    </location>
</feature>
<evidence type="ECO:0000313" key="6">
    <source>
        <dbReference type="EMBL" id="TCL60858.1"/>
    </source>
</evidence>
<accession>A0A4R1R5V1</accession>
<dbReference type="PANTHER" id="PTHR30146:SF109">
    <property type="entry name" value="HTH-TYPE TRANSCRIPTIONAL REGULATOR GALS"/>
    <property type="match status" value="1"/>
</dbReference>
<feature type="domain" description="HTH lacI-type" evidence="4">
    <location>
        <begin position="2"/>
        <end position="56"/>
    </location>
</feature>
<dbReference type="GO" id="GO:0000976">
    <property type="term" value="F:transcription cis-regulatory region binding"/>
    <property type="evidence" value="ECO:0007669"/>
    <property type="project" value="TreeGrafter"/>
</dbReference>
<keyword evidence="7" id="KW-1185">Reference proteome</keyword>
<dbReference type="RefSeq" id="WP_132016316.1">
    <property type="nucleotide sequence ID" value="NZ_SLUN01000035.1"/>
</dbReference>
<dbReference type="SMART" id="SM00354">
    <property type="entry name" value="HTH_LACI"/>
    <property type="match status" value="1"/>
</dbReference>
<proteinExistence type="predicted"/>
<dbReference type="AlphaFoldDB" id="A0A4R1R5V1"/>
<dbReference type="PANTHER" id="PTHR30146">
    <property type="entry name" value="LACI-RELATED TRANSCRIPTIONAL REPRESSOR"/>
    <property type="match status" value="1"/>
</dbReference>
<dbReference type="PROSITE" id="PS50943">
    <property type="entry name" value="HTH_CROC1"/>
    <property type="match status" value="1"/>
</dbReference>
<dbReference type="Pfam" id="PF13377">
    <property type="entry name" value="Peripla_BP_3"/>
    <property type="match status" value="1"/>
</dbReference>
<dbReference type="Gene3D" id="3.40.50.2300">
    <property type="match status" value="2"/>
</dbReference>
<dbReference type="InterPro" id="IPR046335">
    <property type="entry name" value="LacI/GalR-like_sensor"/>
</dbReference>
<evidence type="ECO:0000256" key="1">
    <source>
        <dbReference type="ARBA" id="ARBA00023015"/>
    </source>
</evidence>